<proteinExistence type="predicted"/>
<dbReference type="EnsemblMetazoa" id="GPAI019185-RA">
    <property type="protein sequence ID" value="GPAI019185-PA"/>
    <property type="gene ID" value="GPAI019185"/>
</dbReference>
<sequence length="186" mass="21208">MVIWYGTERKVNLKSGRCDISITQDKKLSYHTPPCNGLCSSIAEAVMAEIIEEAGLGYYWQVHSAAIGGWNSNYHSDEGPLSLCTDDGVLLLKRARQMRLEDFKRFDYIFGMNKEIVKDLKGMAPINCKDRVQLLGDYGLAENESIIDGPYYENDNEDLKRIYEKCTIACNVFLTEYAALMQEMYD</sequence>
<reference evidence="4" key="1">
    <citation type="submission" date="2014-03" db="EMBL/GenBank/DDBJ databases">
        <authorList>
            <person name="Aksoy S."/>
            <person name="Warren W."/>
            <person name="Wilson R.K."/>
        </authorList>
    </citation>
    <scope>NUCLEOTIDE SEQUENCE [LARGE SCALE GENOMIC DNA]</scope>
    <source>
        <strain evidence="4">IAEA</strain>
    </source>
</reference>
<dbReference type="STRING" id="7398.A0A1A9ZME8"/>
<dbReference type="SMART" id="SM00226">
    <property type="entry name" value="LMWPc"/>
    <property type="match status" value="1"/>
</dbReference>
<dbReference type="VEuPathDB" id="VectorBase:GPAI019185"/>
<evidence type="ECO:0000313" key="4">
    <source>
        <dbReference type="Proteomes" id="UP000092445"/>
    </source>
</evidence>
<dbReference type="SUPFAM" id="SSF52788">
    <property type="entry name" value="Phosphotyrosine protein phosphatases I"/>
    <property type="match status" value="1"/>
</dbReference>
<name>A0A1A9ZME8_GLOPL</name>
<dbReference type="InterPro" id="IPR036196">
    <property type="entry name" value="Ptyr_pPase_sf"/>
</dbReference>
<dbReference type="EC" id="3.1.3.48" evidence="1"/>
<feature type="domain" description="Phosphotyrosine protein phosphatase I" evidence="2">
    <location>
        <begin position="40"/>
        <end position="176"/>
    </location>
</feature>
<dbReference type="Gene3D" id="3.40.50.2300">
    <property type="match status" value="1"/>
</dbReference>
<reference evidence="3" key="2">
    <citation type="submission" date="2020-05" db="UniProtKB">
        <authorList>
            <consortium name="EnsemblMetazoa"/>
        </authorList>
    </citation>
    <scope>IDENTIFICATION</scope>
    <source>
        <strain evidence="3">IAEA</strain>
    </source>
</reference>
<dbReference type="GO" id="GO:0004725">
    <property type="term" value="F:protein tyrosine phosphatase activity"/>
    <property type="evidence" value="ECO:0007669"/>
    <property type="project" value="UniProtKB-EC"/>
</dbReference>
<dbReference type="Proteomes" id="UP000092445">
    <property type="component" value="Unassembled WGS sequence"/>
</dbReference>
<dbReference type="Pfam" id="PF01451">
    <property type="entry name" value="LMWPc"/>
    <property type="match status" value="1"/>
</dbReference>
<accession>A0A1A9ZME8</accession>
<dbReference type="InterPro" id="IPR023485">
    <property type="entry name" value="Ptyr_pPase"/>
</dbReference>
<evidence type="ECO:0000256" key="1">
    <source>
        <dbReference type="ARBA" id="ARBA00013064"/>
    </source>
</evidence>
<evidence type="ECO:0000313" key="3">
    <source>
        <dbReference type="EnsemblMetazoa" id="GPAI019185-PA"/>
    </source>
</evidence>
<organism evidence="3 4">
    <name type="scientific">Glossina pallidipes</name>
    <name type="common">Tsetse fly</name>
    <dbReference type="NCBI Taxonomy" id="7398"/>
    <lineage>
        <taxon>Eukaryota</taxon>
        <taxon>Metazoa</taxon>
        <taxon>Ecdysozoa</taxon>
        <taxon>Arthropoda</taxon>
        <taxon>Hexapoda</taxon>
        <taxon>Insecta</taxon>
        <taxon>Pterygota</taxon>
        <taxon>Neoptera</taxon>
        <taxon>Endopterygota</taxon>
        <taxon>Diptera</taxon>
        <taxon>Brachycera</taxon>
        <taxon>Muscomorpha</taxon>
        <taxon>Hippoboscoidea</taxon>
        <taxon>Glossinidae</taxon>
        <taxon>Glossina</taxon>
    </lineage>
</organism>
<dbReference type="PANTHER" id="PTHR11717">
    <property type="entry name" value="LOW MOLECULAR WEIGHT PROTEIN TYROSINE PHOSPHATASE"/>
    <property type="match status" value="1"/>
</dbReference>
<keyword evidence="4" id="KW-1185">Reference proteome</keyword>
<protein>
    <recommendedName>
        <fullName evidence="1">protein-tyrosine-phosphatase</fullName>
        <ecNumber evidence="1">3.1.3.48</ecNumber>
    </recommendedName>
</protein>
<evidence type="ECO:0000259" key="2">
    <source>
        <dbReference type="SMART" id="SM00226"/>
    </source>
</evidence>
<dbReference type="PANTHER" id="PTHR11717:SF7">
    <property type="entry name" value="LOW MOLECULAR WEIGHT PHOSPHOTYROSINE PROTEIN PHOSPHATASE"/>
    <property type="match status" value="1"/>
</dbReference>
<dbReference type="InterPro" id="IPR050438">
    <property type="entry name" value="LMW_PTPase"/>
</dbReference>
<dbReference type="AlphaFoldDB" id="A0A1A9ZME8"/>